<feature type="transmembrane region" description="Helical" evidence="5">
    <location>
        <begin position="73"/>
        <end position="89"/>
    </location>
</feature>
<feature type="transmembrane region" description="Helical" evidence="5">
    <location>
        <begin position="95"/>
        <end position="113"/>
    </location>
</feature>
<evidence type="ECO:0000256" key="3">
    <source>
        <dbReference type="ARBA" id="ARBA00022989"/>
    </source>
</evidence>
<evidence type="ECO:0000256" key="4">
    <source>
        <dbReference type="ARBA" id="ARBA00023136"/>
    </source>
</evidence>
<keyword evidence="7" id="KW-1185">Reference proteome</keyword>
<feature type="transmembrane region" description="Helical" evidence="5">
    <location>
        <begin position="44"/>
        <end position="66"/>
    </location>
</feature>
<keyword evidence="3 5" id="KW-1133">Transmembrane helix</keyword>
<evidence type="ECO:0000256" key="2">
    <source>
        <dbReference type="ARBA" id="ARBA00022692"/>
    </source>
</evidence>
<organism evidence="6 7">
    <name type="scientific">Flagellimonas abyssi</name>
    <dbReference type="NCBI Taxonomy" id="2864871"/>
    <lineage>
        <taxon>Bacteria</taxon>
        <taxon>Pseudomonadati</taxon>
        <taxon>Bacteroidota</taxon>
        <taxon>Flavobacteriia</taxon>
        <taxon>Flavobacteriales</taxon>
        <taxon>Flavobacteriaceae</taxon>
        <taxon>Flagellimonas</taxon>
    </lineage>
</organism>
<comment type="caution">
    <text evidence="6">The sequence shown here is derived from an EMBL/GenBank/DDBJ whole genome shotgun (WGS) entry which is preliminary data.</text>
</comment>
<dbReference type="EMBL" id="JAHZSV010000042">
    <property type="protein sequence ID" value="MBW8201731.1"/>
    <property type="molecule type" value="Genomic_DNA"/>
</dbReference>
<keyword evidence="2 5" id="KW-0812">Transmembrane</keyword>
<keyword evidence="4 5" id="KW-0472">Membrane</keyword>
<evidence type="ECO:0000256" key="5">
    <source>
        <dbReference type="SAM" id="Phobius"/>
    </source>
</evidence>
<accession>A0ABS7EW13</accession>
<evidence type="ECO:0000313" key="7">
    <source>
        <dbReference type="Proteomes" id="UP001196136"/>
    </source>
</evidence>
<evidence type="ECO:0000256" key="1">
    <source>
        <dbReference type="ARBA" id="ARBA00004141"/>
    </source>
</evidence>
<dbReference type="Pfam" id="PF07681">
    <property type="entry name" value="DoxX"/>
    <property type="match status" value="1"/>
</dbReference>
<name>A0ABS7EW13_9FLAO</name>
<reference evidence="6 7" key="1">
    <citation type="submission" date="2021-08" db="EMBL/GenBank/DDBJ databases">
        <title>Muricauda profundi sp. nov., a marine bacterium isolated from deep seawater of the Mariana Trench.</title>
        <authorList>
            <person name="Wei Y."/>
        </authorList>
    </citation>
    <scope>NUCLEOTIDE SEQUENCE [LARGE SCALE GENOMIC DNA]</scope>
    <source>
        <strain evidence="6 7">W52</strain>
    </source>
</reference>
<dbReference type="InterPro" id="IPR032808">
    <property type="entry name" value="DoxX"/>
</dbReference>
<evidence type="ECO:0000313" key="6">
    <source>
        <dbReference type="EMBL" id="MBW8201731.1"/>
    </source>
</evidence>
<comment type="subcellular location">
    <subcellularLocation>
        <location evidence="1">Membrane</location>
        <topology evidence="1">Multi-pass membrane protein</topology>
    </subcellularLocation>
</comment>
<protein>
    <submittedName>
        <fullName evidence="6">DoxX family protein</fullName>
    </submittedName>
</protein>
<gene>
    <name evidence="6" type="ORF">K1F36_18060</name>
</gene>
<dbReference type="Proteomes" id="UP001196136">
    <property type="component" value="Unassembled WGS sequence"/>
</dbReference>
<dbReference type="RefSeq" id="WP_220115032.1">
    <property type="nucleotide sequence ID" value="NZ_JAHZSV010000042.1"/>
</dbReference>
<proteinExistence type="predicted"/>
<sequence length="124" mass="13796">MKNKILNVACILFALMMVNSGLNKFFNYMPMPELSEEMMQVFGALMTIQWLLPLVALVEIIGGILFAIPKFRALGALVILPVMVGIVIHHLVHDVAGVGVGLIMFLINLWALWENRVKYASIVS</sequence>